<dbReference type="NCBIfam" id="NF003676">
    <property type="entry name" value="PRK05303.1"/>
    <property type="match status" value="1"/>
</dbReference>
<evidence type="ECO:0000256" key="5">
    <source>
        <dbReference type="ARBA" id="ARBA00022764"/>
    </source>
</evidence>
<keyword evidence="9" id="KW-0282">Flagellum</keyword>
<evidence type="ECO:0000256" key="8">
    <source>
        <dbReference type="HAMAP-Rule" id="MF_00416"/>
    </source>
</evidence>
<protein>
    <recommendedName>
        <fullName evidence="3 8">Flagellar P-ring protein</fullName>
    </recommendedName>
    <alternativeName>
        <fullName evidence="7 8">Basal body P-ring protein</fullName>
    </alternativeName>
</protein>
<evidence type="ECO:0000256" key="7">
    <source>
        <dbReference type="ARBA" id="ARBA00032344"/>
    </source>
</evidence>
<comment type="similarity">
    <text evidence="8">Belongs to the FlgI family.</text>
</comment>
<dbReference type="HAMAP" id="MF_00416">
    <property type="entry name" value="FlgI"/>
    <property type="match status" value="1"/>
</dbReference>
<keyword evidence="4" id="KW-0732">Signal</keyword>
<dbReference type="Proteomes" id="UP000033358">
    <property type="component" value="Unassembled WGS sequence"/>
</dbReference>
<dbReference type="GO" id="GO:0005198">
    <property type="term" value="F:structural molecule activity"/>
    <property type="evidence" value="ECO:0007669"/>
    <property type="project" value="InterPro"/>
</dbReference>
<organism evidence="9 10">
    <name type="scientific">Candidatus Arcanibacter lacustris</name>
    <dbReference type="NCBI Taxonomy" id="1607817"/>
    <lineage>
        <taxon>Bacteria</taxon>
        <taxon>Pseudomonadati</taxon>
        <taxon>Pseudomonadota</taxon>
        <taxon>Alphaproteobacteria</taxon>
        <taxon>Rickettsiales</taxon>
        <taxon>Candidatus Arcanibacter</taxon>
    </lineage>
</organism>
<dbReference type="EMBL" id="JYHA01000087">
    <property type="protein sequence ID" value="KKB96379.1"/>
    <property type="molecule type" value="Genomic_DNA"/>
</dbReference>
<keyword evidence="5" id="KW-0574">Periplasm</keyword>
<dbReference type="PATRIC" id="fig|1607817.3.peg.526"/>
<evidence type="ECO:0000256" key="2">
    <source>
        <dbReference type="ARBA" id="ARBA00004117"/>
    </source>
</evidence>
<reference evidence="9 10" key="1">
    <citation type="submission" date="2015-02" db="EMBL/GenBank/DDBJ databases">
        <title>Single cell genomics of a rare environmental alphaproteobacterium provides unique insights into Rickettsiaceae evolution.</title>
        <authorList>
            <person name="Martijn J."/>
            <person name="Schulz F."/>
            <person name="Zaremba-Niedzwiedzka K."/>
            <person name="Viklund J."/>
            <person name="Stepanauskas R."/>
            <person name="Andersson S.G.E."/>
            <person name="Horn M."/>
            <person name="Guy L."/>
            <person name="Ettema T.J.G."/>
        </authorList>
    </citation>
    <scope>NUCLEOTIDE SEQUENCE [LARGE SCALE GENOMIC DNA]</scope>
    <source>
        <strain evidence="9 10">SCGC AAA041-L04</strain>
    </source>
</reference>
<keyword evidence="9" id="KW-0969">Cilium</keyword>
<accession>A0A0F5MP90</accession>
<dbReference type="PRINTS" id="PR01010">
    <property type="entry name" value="FLGPRINGFLGI"/>
</dbReference>
<dbReference type="GO" id="GO:0030288">
    <property type="term" value="C:outer membrane-bounded periplasmic space"/>
    <property type="evidence" value="ECO:0007669"/>
    <property type="project" value="InterPro"/>
</dbReference>
<keyword evidence="9" id="KW-0966">Cell projection</keyword>
<evidence type="ECO:0000256" key="6">
    <source>
        <dbReference type="ARBA" id="ARBA00023143"/>
    </source>
</evidence>
<evidence type="ECO:0000256" key="1">
    <source>
        <dbReference type="ARBA" id="ARBA00002591"/>
    </source>
</evidence>
<comment type="function">
    <text evidence="1 8">Assembles around the rod to form the L-ring and probably protects the motor/basal body from shearing forces during rotation.</text>
</comment>
<dbReference type="PANTHER" id="PTHR30381:SF0">
    <property type="entry name" value="FLAGELLAR P-RING PROTEIN"/>
    <property type="match status" value="1"/>
</dbReference>
<sequence>MHKILSLILGLFFITEAHAAIRIKDIVTVEGIRDNLLVGYGLVVGLNGTGDNLSNSSFTQKGLVDFLERLGVNTRGANLKTKNLAAVTLTATLPPFSRQGNKIDVAVSTLGDAKSLQGGTLLATPLLGADGEVYGVAQGQVSLGGFAASGKNGTAINKGVTTNGFIPNGAIVEKEINFDFSSMNNIKLSLRNPDMTTAFNIASVINRHLGGKLSKALDPGTVELSISSNQQENIVTLLSELEQLTIDPDSSAKIIIDEASGTIVMGDNVRISPVAISQGNLTVTITEQTNVTQPHSLSHGKTKTTQTSSVSVADPGKKMQVLDGKSNLHDLVDGLNALGVGPRDLINILQNIKAVGALQADIENR</sequence>
<dbReference type="Pfam" id="PF02119">
    <property type="entry name" value="FlgI"/>
    <property type="match status" value="1"/>
</dbReference>
<dbReference type="GO" id="GO:0071973">
    <property type="term" value="P:bacterial-type flagellum-dependent cell motility"/>
    <property type="evidence" value="ECO:0007669"/>
    <property type="project" value="InterPro"/>
</dbReference>
<evidence type="ECO:0000256" key="4">
    <source>
        <dbReference type="ARBA" id="ARBA00022729"/>
    </source>
</evidence>
<keyword evidence="10" id="KW-1185">Reference proteome</keyword>
<evidence type="ECO:0000313" key="9">
    <source>
        <dbReference type="EMBL" id="KKB96379.1"/>
    </source>
</evidence>
<dbReference type="GO" id="GO:0009428">
    <property type="term" value="C:bacterial-type flagellum basal body, distal rod, P ring"/>
    <property type="evidence" value="ECO:0007669"/>
    <property type="project" value="InterPro"/>
</dbReference>
<dbReference type="PANTHER" id="PTHR30381">
    <property type="entry name" value="FLAGELLAR P-RING PERIPLASMIC PROTEIN FLGI"/>
    <property type="match status" value="1"/>
</dbReference>
<comment type="subcellular location">
    <subcellularLocation>
        <location evidence="2 8">Bacterial flagellum basal body</location>
    </subcellularLocation>
</comment>
<dbReference type="InterPro" id="IPR001782">
    <property type="entry name" value="Flag_FlgI"/>
</dbReference>
<name>A0A0F5MP90_9RICK</name>
<comment type="subunit">
    <text evidence="8">The basal body constitutes a major portion of the flagellar organelle and consists of four rings (L,P,S, and M) mounted on a central rod.</text>
</comment>
<evidence type="ECO:0000256" key="3">
    <source>
        <dbReference type="ARBA" id="ARBA00019515"/>
    </source>
</evidence>
<keyword evidence="6 8" id="KW-0975">Bacterial flagellum</keyword>
<comment type="caution">
    <text evidence="9">The sequence shown here is derived from an EMBL/GenBank/DDBJ whole genome shotgun (WGS) entry which is preliminary data.</text>
</comment>
<evidence type="ECO:0000313" key="10">
    <source>
        <dbReference type="Proteomes" id="UP000033358"/>
    </source>
</evidence>
<proteinExistence type="inferred from homology"/>
<dbReference type="AlphaFoldDB" id="A0A0F5MP90"/>
<gene>
    <name evidence="8 9" type="primary">flgI</name>
    <name evidence="9" type="ORF">SZ25_00529</name>
</gene>